<feature type="non-terminal residue" evidence="2">
    <location>
        <position position="1"/>
    </location>
</feature>
<dbReference type="AlphaFoldDB" id="A0A0F9N0I6"/>
<sequence>STASGDLTVTTQFDNSLLVDIWGINTDFVMTEGANQTERREQTGNGVRAAMSTEVATSIGSFTMSYSTGLVTQWSGATVEIKEKQPEAGGVGRNRSGNRFVGTGISR</sequence>
<accession>A0A0F9N0I6</accession>
<dbReference type="EMBL" id="LAZR01004825">
    <property type="protein sequence ID" value="KKN05247.1"/>
    <property type="molecule type" value="Genomic_DNA"/>
</dbReference>
<reference evidence="2" key="1">
    <citation type="journal article" date="2015" name="Nature">
        <title>Complex archaea that bridge the gap between prokaryotes and eukaryotes.</title>
        <authorList>
            <person name="Spang A."/>
            <person name="Saw J.H."/>
            <person name="Jorgensen S.L."/>
            <person name="Zaremba-Niedzwiedzka K."/>
            <person name="Martijn J."/>
            <person name="Lind A.E."/>
            <person name="van Eijk R."/>
            <person name="Schleper C."/>
            <person name="Guy L."/>
            <person name="Ettema T.J."/>
        </authorList>
    </citation>
    <scope>NUCLEOTIDE SEQUENCE</scope>
</reference>
<proteinExistence type="predicted"/>
<organism evidence="2">
    <name type="scientific">marine sediment metagenome</name>
    <dbReference type="NCBI Taxonomy" id="412755"/>
    <lineage>
        <taxon>unclassified sequences</taxon>
        <taxon>metagenomes</taxon>
        <taxon>ecological metagenomes</taxon>
    </lineage>
</organism>
<gene>
    <name evidence="2" type="ORF">LCGC14_1089180</name>
</gene>
<feature type="region of interest" description="Disordered" evidence="1">
    <location>
        <begin position="85"/>
        <end position="107"/>
    </location>
</feature>
<evidence type="ECO:0000313" key="2">
    <source>
        <dbReference type="EMBL" id="KKN05247.1"/>
    </source>
</evidence>
<comment type="caution">
    <text evidence="2">The sequence shown here is derived from an EMBL/GenBank/DDBJ whole genome shotgun (WGS) entry which is preliminary data.</text>
</comment>
<evidence type="ECO:0000256" key="1">
    <source>
        <dbReference type="SAM" id="MobiDB-lite"/>
    </source>
</evidence>
<name>A0A0F9N0I6_9ZZZZ</name>
<protein>
    <submittedName>
        <fullName evidence="2">Uncharacterized protein</fullName>
    </submittedName>
</protein>